<dbReference type="EMBL" id="CP000699">
    <property type="protein sequence ID" value="ABQ66949.1"/>
    <property type="molecule type" value="Genomic_DNA"/>
</dbReference>
<keyword evidence="3" id="KW-1185">Reference proteome</keyword>
<name>A0A9J9LCE6_RHIWR</name>
<evidence type="ECO:0000313" key="3">
    <source>
        <dbReference type="Proteomes" id="UP000001989"/>
    </source>
</evidence>
<feature type="chain" id="PRO_5039921260" description="Periplasmic heavy metal sensor" evidence="1">
    <location>
        <begin position="21"/>
        <end position="157"/>
    </location>
</feature>
<evidence type="ECO:0008006" key="4">
    <source>
        <dbReference type="Google" id="ProtNLM"/>
    </source>
</evidence>
<protein>
    <recommendedName>
        <fullName evidence="4">Periplasmic heavy metal sensor</fullName>
    </recommendedName>
</protein>
<reference evidence="2 3" key="1">
    <citation type="journal article" date="2010" name="J. Bacteriol.">
        <title>Genome sequence of the dioxin-mineralizing bacterium Sphingomonas wittichii RW1.</title>
        <authorList>
            <person name="Miller T.R."/>
            <person name="Delcher A.L."/>
            <person name="Salzberg S.L."/>
            <person name="Saunders E."/>
            <person name="Detter J.C."/>
            <person name="Halden R.U."/>
        </authorList>
    </citation>
    <scope>NUCLEOTIDE SEQUENCE [LARGE SCALE GENOMIC DNA]</scope>
    <source>
        <strain evidence="3">DSM 6014 / CCUG 31198 / JCM 15750 / NBRC 105917 / EY 4224 / RW1</strain>
    </source>
</reference>
<feature type="signal peptide" evidence="1">
    <location>
        <begin position="1"/>
        <end position="20"/>
    </location>
</feature>
<dbReference type="AlphaFoldDB" id="A0A9J9LCE6"/>
<dbReference type="Proteomes" id="UP000001989">
    <property type="component" value="Chromosome"/>
</dbReference>
<organism evidence="2 3">
    <name type="scientific">Rhizorhabdus wittichii (strain DSM 6014 / CCUG 31198 / JCM 15750 / NBRC 105917 / EY 4224 / RW1)</name>
    <name type="common">Sphingomonas wittichii</name>
    <dbReference type="NCBI Taxonomy" id="392499"/>
    <lineage>
        <taxon>Bacteria</taxon>
        <taxon>Pseudomonadati</taxon>
        <taxon>Pseudomonadota</taxon>
        <taxon>Alphaproteobacteria</taxon>
        <taxon>Sphingomonadales</taxon>
        <taxon>Sphingomonadaceae</taxon>
        <taxon>Rhizorhabdus</taxon>
    </lineage>
</organism>
<accession>A0A9J9LCE6</accession>
<evidence type="ECO:0000256" key="1">
    <source>
        <dbReference type="SAM" id="SignalP"/>
    </source>
</evidence>
<keyword evidence="1" id="KW-0732">Signal</keyword>
<dbReference type="KEGG" id="swi:Swit_0581"/>
<evidence type="ECO:0000313" key="2">
    <source>
        <dbReference type="EMBL" id="ABQ66949.1"/>
    </source>
</evidence>
<gene>
    <name evidence="2" type="ordered locus">Swit_0581</name>
</gene>
<sequence length="157" mass="16380">MMRGTMSIALLLAAPAAAIAAPTTAKPAAAATAGGALAPTPGVPVRRITLSPEGRAIAARIIGTPDPRLKEIQAEMTTIRQQKAQLIAGATVDVEKLEPLLRREEALQGEMRTRQNDRLLSLLRALPEADRVALLHSMANPARPDGAKAPAPATPGH</sequence>
<proteinExistence type="predicted"/>